<name>A0ABR2KSQ8_9EUKA</name>
<feature type="transmembrane region" description="Helical" evidence="5">
    <location>
        <begin position="395"/>
        <end position="417"/>
    </location>
</feature>
<feature type="transmembrane region" description="Helical" evidence="5">
    <location>
        <begin position="263"/>
        <end position="281"/>
    </location>
</feature>
<evidence type="ECO:0000313" key="7">
    <source>
        <dbReference type="EMBL" id="KAK8893447.1"/>
    </source>
</evidence>
<feature type="domain" description="Amino acid transporter transmembrane" evidence="6">
    <location>
        <begin position="34"/>
        <end position="418"/>
    </location>
</feature>
<feature type="transmembrane region" description="Helical" evidence="5">
    <location>
        <begin position="97"/>
        <end position="121"/>
    </location>
</feature>
<evidence type="ECO:0000256" key="4">
    <source>
        <dbReference type="ARBA" id="ARBA00023136"/>
    </source>
</evidence>
<accession>A0ABR2KSQ8</accession>
<feature type="transmembrane region" description="Helical" evidence="5">
    <location>
        <begin position="302"/>
        <end position="324"/>
    </location>
</feature>
<dbReference type="Pfam" id="PF01490">
    <property type="entry name" value="Aa_trans"/>
    <property type="match status" value="1"/>
</dbReference>
<gene>
    <name evidence="7" type="ORF">M9Y10_021869</name>
</gene>
<proteinExistence type="predicted"/>
<dbReference type="Proteomes" id="UP001470230">
    <property type="component" value="Unassembled WGS sequence"/>
</dbReference>
<dbReference type="InterPro" id="IPR013057">
    <property type="entry name" value="AA_transpt_TM"/>
</dbReference>
<reference evidence="7 8" key="1">
    <citation type="submission" date="2024-04" db="EMBL/GenBank/DDBJ databases">
        <title>Tritrichomonas musculus Genome.</title>
        <authorList>
            <person name="Alves-Ferreira E."/>
            <person name="Grigg M."/>
            <person name="Lorenzi H."/>
            <person name="Galac M."/>
        </authorList>
    </citation>
    <scope>NUCLEOTIDE SEQUENCE [LARGE SCALE GENOMIC DNA]</scope>
    <source>
        <strain evidence="7 8">EAF2021</strain>
    </source>
</reference>
<feature type="transmembrane region" description="Helical" evidence="5">
    <location>
        <begin position="32"/>
        <end position="53"/>
    </location>
</feature>
<evidence type="ECO:0000313" key="8">
    <source>
        <dbReference type="Proteomes" id="UP001470230"/>
    </source>
</evidence>
<organism evidence="7 8">
    <name type="scientific">Tritrichomonas musculus</name>
    <dbReference type="NCBI Taxonomy" id="1915356"/>
    <lineage>
        <taxon>Eukaryota</taxon>
        <taxon>Metamonada</taxon>
        <taxon>Parabasalia</taxon>
        <taxon>Tritrichomonadida</taxon>
        <taxon>Tritrichomonadidae</taxon>
        <taxon>Tritrichomonas</taxon>
    </lineage>
</organism>
<feature type="transmembrane region" description="Helical" evidence="5">
    <location>
        <begin position="154"/>
        <end position="171"/>
    </location>
</feature>
<evidence type="ECO:0000256" key="5">
    <source>
        <dbReference type="SAM" id="Phobius"/>
    </source>
</evidence>
<dbReference type="PANTHER" id="PTHR22950:SF349">
    <property type="entry name" value="AMINO ACID TRANSPORTER TRANSMEMBRANE DOMAIN-CONTAINING PROTEIN"/>
    <property type="match status" value="1"/>
</dbReference>
<keyword evidence="8" id="KW-1185">Reference proteome</keyword>
<feature type="transmembrane region" description="Helical" evidence="5">
    <location>
        <begin position="365"/>
        <end position="389"/>
    </location>
</feature>
<feature type="transmembrane region" description="Helical" evidence="5">
    <location>
        <begin position="59"/>
        <end position="85"/>
    </location>
</feature>
<keyword evidence="4 5" id="KW-0472">Membrane</keyword>
<evidence type="ECO:0000256" key="2">
    <source>
        <dbReference type="ARBA" id="ARBA00022692"/>
    </source>
</evidence>
<protein>
    <recommendedName>
        <fullName evidence="6">Amino acid transporter transmembrane domain-containing protein</fullName>
    </recommendedName>
</protein>
<comment type="caution">
    <text evidence="7">The sequence shown here is derived from an EMBL/GenBank/DDBJ whole genome shotgun (WGS) entry which is preliminary data.</text>
</comment>
<evidence type="ECO:0000259" key="6">
    <source>
        <dbReference type="Pfam" id="PF01490"/>
    </source>
</evidence>
<dbReference type="EMBL" id="JAPFFF010000003">
    <property type="protein sequence ID" value="KAK8893447.1"/>
    <property type="molecule type" value="Genomic_DNA"/>
</dbReference>
<sequence>MRGGDMLVADHRFKMHGHNSNHLYFYRSSNQVVISFFSAFMILINGSVAVNYLKLGSYFGIGIIQAILLSLVPFLLSQLSFYIFFRSWVFGSKFTYPGIWVLVFGPLFQLIPQILVIYSYFNFTFKLVTLIPEIWKKFFNDLCSSPPNVLLNDWFIVYLVGFISLFPFLFAKRLSSLRYMSYVANSFLVLNILCIIIDFFMHIDQIDSSKLPLFGGNYHDSMRILIQFQFAFYFHPLLQLSTEDLDNPTNFRISVLTWSTSSIKFAIFTIIPILNFCSYYSRNHYSEKAFLDNYEPKNVLTIFIEISVYANILLTIALFTYIIAHSLNEMFLVKRHKRMATIFGGLCAFLLNSTICFVSENVKKVLNLIGSFSICILVYFLPPLYSIALYKTKDILWFILSLFLLAAGVTFSILIITQQIQDF</sequence>
<keyword evidence="3 5" id="KW-1133">Transmembrane helix</keyword>
<feature type="transmembrane region" description="Helical" evidence="5">
    <location>
        <begin position="183"/>
        <end position="203"/>
    </location>
</feature>
<evidence type="ECO:0000256" key="3">
    <source>
        <dbReference type="ARBA" id="ARBA00022989"/>
    </source>
</evidence>
<feature type="transmembrane region" description="Helical" evidence="5">
    <location>
        <begin position="339"/>
        <end position="358"/>
    </location>
</feature>
<comment type="subcellular location">
    <subcellularLocation>
        <location evidence="1">Membrane</location>
        <topology evidence="1">Multi-pass membrane protein</topology>
    </subcellularLocation>
</comment>
<dbReference type="PANTHER" id="PTHR22950">
    <property type="entry name" value="AMINO ACID TRANSPORTER"/>
    <property type="match status" value="1"/>
</dbReference>
<keyword evidence="2 5" id="KW-0812">Transmembrane</keyword>
<evidence type="ECO:0000256" key="1">
    <source>
        <dbReference type="ARBA" id="ARBA00004141"/>
    </source>
</evidence>